<name>A0A2S6HLD2_9GAMM</name>
<evidence type="ECO:0000313" key="1">
    <source>
        <dbReference type="EMBL" id="PPK78256.1"/>
    </source>
</evidence>
<comment type="caution">
    <text evidence="1">The sequence shown here is derived from an EMBL/GenBank/DDBJ whole genome shotgun (WGS) entry which is preliminary data.</text>
</comment>
<evidence type="ECO:0000313" key="2">
    <source>
        <dbReference type="Proteomes" id="UP000240010"/>
    </source>
</evidence>
<reference evidence="1 2" key="1">
    <citation type="submission" date="2018-02" db="EMBL/GenBank/DDBJ databases">
        <title>Subsurface microbial communities from deep shales in Ohio and West Virginia, USA.</title>
        <authorList>
            <person name="Wrighton K."/>
        </authorList>
    </citation>
    <scope>NUCLEOTIDE SEQUENCE [LARGE SCALE GENOMIC DNA]</scope>
    <source>
        <strain evidence="1 2">OWC-DMM</strain>
    </source>
</reference>
<accession>A0A2S6HLD2</accession>
<dbReference type="EMBL" id="PTIZ01000001">
    <property type="protein sequence ID" value="PPK78256.1"/>
    <property type="molecule type" value="Genomic_DNA"/>
</dbReference>
<organism evidence="1 2">
    <name type="scientific">Methylobacter tundripaludum</name>
    <dbReference type="NCBI Taxonomy" id="173365"/>
    <lineage>
        <taxon>Bacteria</taxon>
        <taxon>Pseudomonadati</taxon>
        <taxon>Pseudomonadota</taxon>
        <taxon>Gammaproteobacteria</taxon>
        <taxon>Methylococcales</taxon>
        <taxon>Methylococcaceae</taxon>
        <taxon>Methylobacter</taxon>
    </lineage>
</organism>
<gene>
    <name evidence="1" type="ORF">B0F87_101638</name>
</gene>
<dbReference type="Proteomes" id="UP000240010">
    <property type="component" value="Unassembled WGS sequence"/>
</dbReference>
<dbReference type="AlphaFoldDB" id="A0A2S6HLD2"/>
<protein>
    <submittedName>
        <fullName evidence="1">Uncharacterized protein</fullName>
    </submittedName>
</protein>
<proteinExistence type="predicted"/>
<sequence>MDSIVVSPSAFYDKPCRTMNEKVYSALPLSYLIIIENLIYQYIN</sequence>